<dbReference type="InterPro" id="IPR036962">
    <property type="entry name" value="Glyco_hydro_3_N_sf"/>
</dbReference>
<evidence type="ECO:0000256" key="1">
    <source>
        <dbReference type="ARBA" id="ARBA00005336"/>
    </source>
</evidence>
<proteinExistence type="inferred from homology"/>
<dbReference type="Pfam" id="PF00933">
    <property type="entry name" value="Glyco_hydro_3"/>
    <property type="match status" value="1"/>
</dbReference>
<feature type="domain" description="Glycoside hydrolase family 3 N-terminal" evidence="5">
    <location>
        <begin position="73"/>
        <end position="372"/>
    </location>
</feature>
<keyword evidence="4" id="KW-0326">Glycosidase</keyword>
<gene>
    <name evidence="6" type="ORF">FHL15_010706</name>
</gene>
<dbReference type="Proteomes" id="UP000319160">
    <property type="component" value="Unassembled WGS sequence"/>
</dbReference>
<dbReference type="OrthoDB" id="416222at2759"/>
<keyword evidence="3" id="KW-0325">Glycoprotein</keyword>
<reference evidence="7" key="1">
    <citation type="submission" date="2019-06" db="EMBL/GenBank/DDBJ databases">
        <title>Draft genome sequence of the griseofulvin-producing fungus Xylaria cubensis strain G536.</title>
        <authorList>
            <person name="Mead M.E."/>
            <person name="Raja H.A."/>
            <person name="Steenwyk J.L."/>
            <person name="Knowles S.L."/>
            <person name="Oberlies N.H."/>
            <person name="Rokas A."/>
        </authorList>
    </citation>
    <scope>NUCLEOTIDE SEQUENCE [LARGE SCALE GENOMIC DNA]</scope>
    <source>
        <strain evidence="7">G536</strain>
    </source>
</reference>
<protein>
    <recommendedName>
        <fullName evidence="5">Glycoside hydrolase family 3 N-terminal domain-containing protein</fullName>
    </recommendedName>
</protein>
<comment type="caution">
    <text evidence="6">The sequence shown here is derived from an EMBL/GenBank/DDBJ whole genome shotgun (WGS) entry which is preliminary data.</text>
</comment>
<accession>A0A553HKD2</accession>
<keyword evidence="2" id="KW-0378">Hydrolase</keyword>
<dbReference type="EMBL" id="VFLP01000089">
    <property type="protein sequence ID" value="TRX88393.1"/>
    <property type="molecule type" value="Genomic_DNA"/>
</dbReference>
<dbReference type="GO" id="GO:0004553">
    <property type="term" value="F:hydrolase activity, hydrolyzing O-glycosyl compounds"/>
    <property type="evidence" value="ECO:0007669"/>
    <property type="project" value="InterPro"/>
</dbReference>
<dbReference type="STRING" id="2512241.A0A553HKD2"/>
<evidence type="ECO:0000256" key="2">
    <source>
        <dbReference type="ARBA" id="ARBA00022801"/>
    </source>
</evidence>
<dbReference type="InterPro" id="IPR001764">
    <property type="entry name" value="Glyco_hydro_3_N"/>
</dbReference>
<dbReference type="Gene3D" id="3.20.20.300">
    <property type="entry name" value="Glycoside hydrolase, family 3, N-terminal domain"/>
    <property type="match status" value="1"/>
</dbReference>
<sequence>MNEGDDRLRLEASQISALAIEHLRIMTLKRLIVVTTSLCSSALAITAADAAAHVIFSYPGTAHPARLTTLAGQCQLGGVIIFKDNVDSLLPGYLAGLQSAYASAGCSSVKGPLLIVTDQEGGQVKRLPGGPTLSEKMIGQQSNHAAAGNSAGVQAAAALKAYNNNGNLAPVLDVYHAPGDFEDQNERSYSNDSAVVAECAAAFIKAQQGQGVVATAKHFPGLGAASATENTDERPVTINRSLADLRSIDEAPYPAAIAAGVKMIMPSWALYPALDAQYPSGISSKWIQGELRGRLGYKGVVITDAIEAGGLEGFGTDPERGVLAIAAGVDLILAAARNVSQGEGIVSALVTAVNSGSLSGSTFSASTSRISSLRTKKRRESSRLVHQQGLFRRLYTPLYTSWEQFALDPSVFKFQSNFRQLRLLRRKFIYKCLGLNVKFPSVHSSPSSTNYSGELHTIRPLRRQALTMRCQTIIAAAVGAAAVAEAVLSIPPKLRKEYKIEPMGWTGVIEDGGPEVSFNGTIEEVTRQIQATKRDFTWESLRRDHGNFTTPLQKRDKAGVLCGVGGEGVGTQGALTSNVEDSKAKISNMVGNCTVAAGPRTCSVITCARYTAVWLCNDNTNPIAPPCSSLASYVDDIVQKCGQGYHHGYKVCHGQEFDSSNFNVIVGWKAECQLF</sequence>
<keyword evidence="7" id="KW-1185">Reference proteome</keyword>
<evidence type="ECO:0000259" key="5">
    <source>
        <dbReference type="Pfam" id="PF00933"/>
    </source>
</evidence>
<dbReference type="GO" id="GO:0009254">
    <property type="term" value="P:peptidoglycan turnover"/>
    <property type="evidence" value="ECO:0007669"/>
    <property type="project" value="TreeGrafter"/>
</dbReference>
<dbReference type="PANTHER" id="PTHR30480:SF14">
    <property type="entry name" value="HYDROLASE, PUTATIVE (AFU_ORTHOLOGUE AFUA_4G13770)-RELATED"/>
    <property type="match status" value="1"/>
</dbReference>
<dbReference type="GO" id="GO:0005975">
    <property type="term" value="P:carbohydrate metabolic process"/>
    <property type="evidence" value="ECO:0007669"/>
    <property type="project" value="InterPro"/>
</dbReference>
<name>A0A553HKD2_9PEZI</name>
<organism evidence="6 7">
    <name type="scientific">Xylaria flabelliformis</name>
    <dbReference type="NCBI Taxonomy" id="2512241"/>
    <lineage>
        <taxon>Eukaryota</taxon>
        <taxon>Fungi</taxon>
        <taxon>Dikarya</taxon>
        <taxon>Ascomycota</taxon>
        <taxon>Pezizomycotina</taxon>
        <taxon>Sordariomycetes</taxon>
        <taxon>Xylariomycetidae</taxon>
        <taxon>Xylariales</taxon>
        <taxon>Xylariaceae</taxon>
        <taxon>Xylaria</taxon>
    </lineage>
</organism>
<comment type="similarity">
    <text evidence="1">Belongs to the glycosyl hydrolase 3 family.</text>
</comment>
<dbReference type="InterPro" id="IPR050226">
    <property type="entry name" value="NagZ_Beta-hexosaminidase"/>
</dbReference>
<dbReference type="InterPro" id="IPR017853">
    <property type="entry name" value="GH"/>
</dbReference>
<dbReference type="PANTHER" id="PTHR30480">
    <property type="entry name" value="BETA-HEXOSAMINIDASE-RELATED"/>
    <property type="match status" value="1"/>
</dbReference>
<evidence type="ECO:0000256" key="3">
    <source>
        <dbReference type="ARBA" id="ARBA00023180"/>
    </source>
</evidence>
<dbReference type="AlphaFoldDB" id="A0A553HKD2"/>
<evidence type="ECO:0000256" key="4">
    <source>
        <dbReference type="ARBA" id="ARBA00023295"/>
    </source>
</evidence>
<dbReference type="SUPFAM" id="SSF51445">
    <property type="entry name" value="(Trans)glycosidases"/>
    <property type="match status" value="1"/>
</dbReference>
<evidence type="ECO:0000313" key="6">
    <source>
        <dbReference type="EMBL" id="TRX88393.1"/>
    </source>
</evidence>
<evidence type="ECO:0000313" key="7">
    <source>
        <dbReference type="Proteomes" id="UP000319160"/>
    </source>
</evidence>